<evidence type="ECO:0000313" key="3">
    <source>
        <dbReference type="Proteomes" id="UP000545507"/>
    </source>
</evidence>
<proteinExistence type="predicted"/>
<dbReference type="RefSeq" id="WP_177133911.1">
    <property type="nucleotide sequence ID" value="NZ_VYGV01000006.1"/>
</dbReference>
<sequence length="143" mass="15579">MRTIYRESRMKTKRWILILALLMAVPSAFAAAGQSECGGLAPAGTGTGNAYFNDDLPAGQDVFSFCAFGYPPHCWVGVNPIAGTWKIVSNYCFNPKWTSTYEEVCPHGLKPGTWKSPGKMPFDTKGAPGSPDGLKECQHLMEE</sequence>
<comment type="caution">
    <text evidence="2">The sequence shown here is derived from an EMBL/GenBank/DDBJ whole genome shotgun (WGS) entry which is preliminary data.</text>
</comment>
<dbReference type="Proteomes" id="UP000545507">
    <property type="component" value="Unassembled WGS sequence"/>
</dbReference>
<keyword evidence="3" id="KW-1185">Reference proteome</keyword>
<dbReference type="AlphaFoldDB" id="A0A7Y8KWJ2"/>
<feature type="chain" id="PRO_5031402051" evidence="1">
    <location>
        <begin position="31"/>
        <end position="143"/>
    </location>
</feature>
<organism evidence="2 3">
    <name type="scientific">Hydrogenophaga aromaticivorans</name>
    <dbReference type="NCBI Taxonomy" id="2610898"/>
    <lineage>
        <taxon>Bacteria</taxon>
        <taxon>Pseudomonadati</taxon>
        <taxon>Pseudomonadota</taxon>
        <taxon>Betaproteobacteria</taxon>
        <taxon>Burkholderiales</taxon>
        <taxon>Comamonadaceae</taxon>
        <taxon>Hydrogenophaga</taxon>
    </lineage>
</organism>
<dbReference type="EMBL" id="VYGV01000006">
    <property type="protein sequence ID" value="NWF44592.1"/>
    <property type="molecule type" value="Genomic_DNA"/>
</dbReference>
<evidence type="ECO:0000313" key="2">
    <source>
        <dbReference type="EMBL" id="NWF44592.1"/>
    </source>
</evidence>
<accession>A0A7Y8KWJ2</accession>
<keyword evidence="1" id="KW-0732">Signal</keyword>
<feature type="signal peptide" evidence="1">
    <location>
        <begin position="1"/>
        <end position="30"/>
    </location>
</feature>
<name>A0A7Y8KWJ2_9BURK</name>
<evidence type="ECO:0000256" key="1">
    <source>
        <dbReference type="SAM" id="SignalP"/>
    </source>
</evidence>
<reference evidence="2 3" key="1">
    <citation type="submission" date="2019-09" db="EMBL/GenBank/DDBJ databases">
        <title>Hydrogenophaga aromatica sp. nov., isolated from a para-xylene-degrading enrichment culture.</title>
        <authorList>
            <person name="Tancsics A."/>
            <person name="Banerjee S."/>
        </authorList>
    </citation>
    <scope>NUCLEOTIDE SEQUENCE [LARGE SCALE GENOMIC DNA]</scope>
    <source>
        <strain evidence="2 3">D2P1</strain>
    </source>
</reference>
<gene>
    <name evidence="2" type="ORF">F3K02_04900</name>
</gene>
<protein>
    <submittedName>
        <fullName evidence="2">Uncharacterized protein</fullName>
    </submittedName>
</protein>